<reference evidence="1" key="1">
    <citation type="submission" date="2023-11" db="EMBL/GenBank/DDBJ databases">
        <authorList>
            <person name="Poullet M."/>
        </authorList>
    </citation>
    <scope>NUCLEOTIDE SEQUENCE</scope>
    <source>
        <strain evidence="1">E1834</strain>
    </source>
</reference>
<accession>A0ACB0Z2E5</accession>
<evidence type="ECO:0000313" key="2">
    <source>
        <dbReference type="Proteomes" id="UP001497535"/>
    </source>
</evidence>
<gene>
    <name evidence="1" type="ORF">MENTE1834_LOCUS19424</name>
</gene>
<dbReference type="Proteomes" id="UP001497535">
    <property type="component" value="Unassembled WGS sequence"/>
</dbReference>
<dbReference type="EMBL" id="CAVMJV010000023">
    <property type="protein sequence ID" value="CAK5072788.1"/>
    <property type="molecule type" value="Genomic_DNA"/>
</dbReference>
<comment type="caution">
    <text evidence="1">The sequence shown here is derived from an EMBL/GenBank/DDBJ whole genome shotgun (WGS) entry which is preliminary data.</text>
</comment>
<keyword evidence="2" id="KW-1185">Reference proteome</keyword>
<name>A0ACB0Z2E5_MELEN</name>
<organism evidence="1 2">
    <name type="scientific">Meloidogyne enterolobii</name>
    <name type="common">Root-knot nematode worm</name>
    <name type="synonym">Meloidogyne mayaguensis</name>
    <dbReference type="NCBI Taxonomy" id="390850"/>
    <lineage>
        <taxon>Eukaryota</taxon>
        <taxon>Metazoa</taxon>
        <taxon>Ecdysozoa</taxon>
        <taxon>Nematoda</taxon>
        <taxon>Chromadorea</taxon>
        <taxon>Rhabditida</taxon>
        <taxon>Tylenchina</taxon>
        <taxon>Tylenchomorpha</taxon>
        <taxon>Tylenchoidea</taxon>
        <taxon>Meloidogynidae</taxon>
        <taxon>Meloidogyninae</taxon>
        <taxon>Meloidogyne</taxon>
    </lineage>
</organism>
<proteinExistence type="predicted"/>
<sequence>MRKYICVHISIILLFDCFIFYKIIHTALFSYDLPVDGNIPTSLNVISNDMKIPVSISILIYFPSIILYFAVGLILKYREAPSDQNSISKVYRSLFLIIFVNIGCYTLGLLIKNINSLIFPSENFANSNLNGILTGVLVNIGCASNAPILYINSTDYKEAYKKEVKLIKTLILIKCFGIQQTPTTVHPIIQNVQS</sequence>
<evidence type="ECO:0000313" key="1">
    <source>
        <dbReference type="EMBL" id="CAK5072788.1"/>
    </source>
</evidence>
<protein>
    <submittedName>
        <fullName evidence="1">Uncharacterized protein</fullName>
    </submittedName>
</protein>